<evidence type="ECO:0000259" key="1">
    <source>
        <dbReference type="Pfam" id="PF14244"/>
    </source>
</evidence>
<name>A0AAN8V9T5_9MAGN</name>
<accession>A0AAN8V9T5</accession>
<dbReference type="Pfam" id="PF14244">
    <property type="entry name" value="Retrotran_gag_3"/>
    <property type="match status" value="1"/>
</dbReference>
<organism evidence="2 3">
    <name type="scientific">Dillenia turbinata</name>
    <dbReference type="NCBI Taxonomy" id="194707"/>
    <lineage>
        <taxon>Eukaryota</taxon>
        <taxon>Viridiplantae</taxon>
        <taxon>Streptophyta</taxon>
        <taxon>Embryophyta</taxon>
        <taxon>Tracheophyta</taxon>
        <taxon>Spermatophyta</taxon>
        <taxon>Magnoliopsida</taxon>
        <taxon>eudicotyledons</taxon>
        <taxon>Gunneridae</taxon>
        <taxon>Pentapetalae</taxon>
        <taxon>Dilleniales</taxon>
        <taxon>Dilleniaceae</taxon>
        <taxon>Dillenia</taxon>
    </lineage>
</organism>
<dbReference type="PANTHER" id="PTHR37610:SF97">
    <property type="entry name" value="RETROTRANSPOSON GAG DOMAIN-CONTAINING PROTEIN"/>
    <property type="match status" value="1"/>
</dbReference>
<comment type="caution">
    <text evidence="2">The sequence shown here is derived from an EMBL/GenBank/DDBJ whole genome shotgun (WGS) entry which is preliminary data.</text>
</comment>
<protein>
    <submittedName>
        <fullName evidence="2">Retrotransposon Copia-like, N-terminal</fullName>
    </submittedName>
</protein>
<dbReference type="PANTHER" id="PTHR37610">
    <property type="entry name" value="CCHC-TYPE DOMAIN-CONTAINING PROTEIN"/>
    <property type="match status" value="1"/>
</dbReference>
<proteinExistence type="predicted"/>
<dbReference type="EMBL" id="JBAMMX010000011">
    <property type="protein sequence ID" value="KAK6930953.1"/>
    <property type="molecule type" value="Genomic_DNA"/>
</dbReference>
<sequence>MNYPTWRRAVTNALVSKHKIVFVDGRLPKPAEGDLDEENWITCNSMVMSWILNSLNEELHDSIVYHDTARDSGTSDYIVSDATLLKATSILTRLITVTLPDGEKAETTIVVDVDLNDHICLKRDLVRKTEIGSGRLKGGLYQLYKEPPKRVYAAESSVETDLLHRRLGHFLMEVDVEHARKVETPIPQQHRLSADNSDLLDDA</sequence>
<dbReference type="InterPro" id="IPR029472">
    <property type="entry name" value="Copia-like_N"/>
</dbReference>
<dbReference type="AlphaFoldDB" id="A0AAN8V9T5"/>
<feature type="domain" description="Retrotransposon Copia-like N-terminal" evidence="1">
    <location>
        <begin position="1"/>
        <end position="31"/>
    </location>
</feature>
<keyword evidence="3" id="KW-1185">Reference proteome</keyword>
<reference evidence="2 3" key="1">
    <citation type="submission" date="2023-12" db="EMBL/GenBank/DDBJ databases">
        <title>A high-quality genome assembly for Dillenia turbinata (Dilleniales).</title>
        <authorList>
            <person name="Chanderbali A."/>
        </authorList>
    </citation>
    <scope>NUCLEOTIDE SEQUENCE [LARGE SCALE GENOMIC DNA]</scope>
    <source>
        <strain evidence="2">LSX21</strain>
        <tissue evidence="2">Leaf</tissue>
    </source>
</reference>
<gene>
    <name evidence="2" type="ORF">RJ641_002746</name>
</gene>
<evidence type="ECO:0000313" key="2">
    <source>
        <dbReference type="EMBL" id="KAK6930953.1"/>
    </source>
</evidence>
<evidence type="ECO:0000313" key="3">
    <source>
        <dbReference type="Proteomes" id="UP001370490"/>
    </source>
</evidence>
<dbReference type="Proteomes" id="UP001370490">
    <property type="component" value="Unassembled WGS sequence"/>
</dbReference>